<gene>
    <name evidence="2" type="ORF">GHK86_13315</name>
</gene>
<dbReference type="PANTHER" id="PTHR42930">
    <property type="entry name" value="PHOSPHATE-SPECIFIC TRANSPORT SYSTEM ACCESSORY PROTEIN PHOU"/>
    <property type="match status" value="1"/>
</dbReference>
<reference evidence="2 3" key="1">
    <citation type="submission" date="2019-11" db="EMBL/GenBank/DDBJ databases">
        <title>Acidiferrimicrobium australis gen. nov., sp. nov., an acidophilic and obligately heterotrophic, member of the Actinobacteria that catalyses dissimilatory oxido- reduction of iron isolated from metal-rich acidic water in Chile.</title>
        <authorList>
            <person name="Gonzalez D."/>
            <person name="Huber K."/>
            <person name="Hedrich S."/>
            <person name="Rojas-Villalobos C."/>
            <person name="Quatrini R."/>
            <person name="Dinamarca M.A."/>
            <person name="Schwarz A."/>
            <person name="Canales C."/>
            <person name="Nancucheo I."/>
        </authorList>
    </citation>
    <scope>NUCLEOTIDE SEQUENCE [LARGE SCALE GENOMIC DNA]</scope>
    <source>
        <strain evidence="2 3">USS-CCA1</strain>
    </source>
</reference>
<sequence>MGELRARQDERLEVIEASVIQLFALVAEGLVASTEALLSGEQELLDVLAERERSIGDLYRDIERLVDGQLGDGRPAPGDLRFMLSVLRVVPELERSHDLVVHIARRAGGGFDAELSPRCRGLIERMGRLGSDMWRQAADSWYERDATAAAALVERDDEMDALHAALSAEIASGRLALPVAMDMTLVARFYERLGDHAVNVARRVVHLAATAAAAPS</sequence>
<dbReference type="EMBL" id="WJHE01000692">
    <property type="protein sequence ID" value="MST33692.1"/>
    <property type="molecule type" value="Genomic_DNA"/>
</dbReference>
<organism evidence="2 3">
    <name type="scientific">Acidiferrimicrobium australe</name>
    <dbReference type="NCBI Taxonomy" id="2664430"/>
    <lineage>
        <taxon>Bacteria</taxon>
        <taxon>Bacillati</taxon>
        <taxon>Actinomycetota</taxon>
        <taxon>Acidimicrobiia</taxon>
        <taxon>Acidimicrobiales</taxon>
        <taxon>Acidimicrobiaceae</taxon>
        <taxon>Acidiferrimicrobium</taxon>
    </lineage>
</organism>
<dbReference type="Pfam" id="PF01895">
    <property type="entry name" value="PhoU"/>
    <property type="match status" value="2"/>
</dbReference>
<dbReference type="SUPFAM" id="SSF109755">
    <property type="entry name" value="PhoU-like"/>
    <property type="match status" value="1"/>
</dbReference>
<accession>A0ABW9QUZ5</accession>
<feature type="domain" description="PhoU" evidence="1">
    <location>
        <begin position="21"/>
        <end position="106"/>
    </location>
</feature>
<dbReference type="PANTHER" id="PTHR42930:SF3">
    <property type="entry name" value="PHOSPHATE-SPECIFIC TRANSPORT SYSTEM ACCESSORY PROTEIN PHOU"/>
    <property type="match status" value="1"/>
</dbReference>
<comment type="caution">
    <text evidence="2">The sequence shown here is derived from an EMBL/GenBank/DDBJ whole genome shotgun (WGS) entry which is preliminary data.</text>
</comment>
<dbReference type="InterPro" id="IPR038078">
    <property type="entry name" value="PhoU-like_sf"/>
</dbReference>
<proteinExistence type="predicted"/>
<dbReference type="InterPro" id="IPR026022">
    <property type="entry name" value="PhoU_dom"/>
</dbReference>
<evidence type="ECO:0000313" key="3">
    <source>
        <dbReference type="Proteomes" id="UP000437736"/>
    </source>
</evidence>
<dbReference type="Proteomes" id="UP000437736">
    <property type="component" value="Unassembled WGS sequence"/>
</dbReference>
<evidence type="ECO:0000259" key="1">
    <source>
        <dbReference type="Pfam" id="PF01895"/>
    </source>
</evidence>
<feature type="domain" description="PhoU" evidence="1">
    <location>
        <begin position="123"/>
        <end position="204"/>
    </location>
</feature>
<name>A0ABW9QUZ5_9ACTN</name>
<protein>
    <recommendedName>
        <fullName evidence="1">PhoU domain-containing protein</fullName>
    </recommendedName>
</protein>
<dbReference type="Gene3D" id="1.20.58.220">
    <property type="entry name" value="Phosphate transport system protein phou homolog 2, domain 2"/>
    <property type="match status" value="1"/>
</dbReference>
<keyword evidence="3" id="KW-1185">Reference proteome</keyword>
<dbReference type="InterPro" id="IPR028366">
    <property type="entry name" value="PhoU"/>
</dbReference>
<evidence type="ECO:0000313" key="2">
    <source>
        <dbReference type="EMBL" id="MST33692.1"/>
    </source>
</evidence>